<evidence type="ECO:0000313" key="3">
    <source>
        <dbReference type="EMBL" id="GFZ79973.1"/>
    </source>
</evidence>
<accession>A0A8J2TPK7</accession>
<evidence type="ECO:0000259" key="1">
    <source>
        <dbReference type="Pfam" id="PF00534"/>
    </source>
</evidence>
<organism evidence="3 4">
    <name type="scientific">Compostibacillus humi</name>
    <dbReference type="NCBI Taxonomy" id="1245525"/>
    <lineage>
        <taxon>Bacteria</taxon>
        <taxon>Bacillati</taxon>
        <taxon>Bacillota</taxon>
        <taxon>Bacilli</taxon>
        <taxon>Bacillales</taxon>
        <taxon>Bacillaceae</taxon>
        <taxon>Compostibacillus</taxon>
    </lineage>
</organism>
<dbReference type="PANTHER" id="PTHR12526">
    <property type="entry name" value="GLYCOSYLTRANSFERASE"/>
    <property type="match status" value="1"/>
</dbReference>
<dbReference type="SUPFAM" id="SSF53756">
    <property type="entry name" value="UDP-Glycosyltransferase/glycogen phosphorylase"/>
    <property type="match status" value="1"/>
</dbReference>
<name>A0A8J2TPK7_9BACI</name>
<dbReference type="InterPro" id="IPR001296">
    <property type="entry name" value="Glyco_trans_1"/>
</dbReference>
<proteinExistence type="predicted"/>
<dbReference type="RefSeq" id="WP_188392408.1">
    <property type="nucleotide sequence ID" value="NZ_BMEV01000040.1"/>
</dbReference>
<feature type="domain" description="Glycosyl transferase family 1" evidence="1">
    <location>
        <begin position="189"/>
        <end position="340"/>
    </location>
</feature>
<dbReference type="AlphaFoldDB" id="A0A8J2TPK7"/>
<dbReference type="Pfam" id="PF00534">
    <property type="entry name" value="Glycos_transf_1"/>
    <property type="match status" value="1"/>
</dbReference>
<dbReference type="Pfam" id="PF13477">
    <property type="entry name" value="Glyco_trans_4_2"/>
    <property type="match status" value="1"/>
</dbReference>
<dbReference type="GO" id="GO:0016757">
    <property type="term" value="F:glycosyltransferase activity"/>
    <property type="evidence" value="ECO:0007669"/>
    <property type="project" value="InterPro"/>
</dbReference>
<keyword evidence="3" id="KW-0808">Transferase</keyword>
<feature type="domain" description="Glycosyltransferase subfamily 4-like N-terminal" evidence="2">
    <location>
        <begin position="5"/>
        <end position="149"/>
    </location>
</feature>
<comment type="caution">
    <text evidence="3">The sequence shown here is derived from an EMBL/GenBank/DDBJ whole genome shotgun (WGS) entry which is preliminary data.</text>
</comment>
<protein>
    <submittedName>
        <fullName evidence="3">Glycosyl transferase</fullName>
    </submittedName>
</protein>
<dbReference type="InterPro" id="IPR028098">
    <property type="entry name" value="Glyco_trans_4-like_N"/>
</dbReference>
<dbReference type="Gene3D" id="3.40.50.2000">
    <property type="entry name" value="Glycogen Phosphorylase B"/>
    <property type="match status" value="2"/>
</dbReference>
<evidence type="ECO:0000259" key="2">
    <source>
        <dbReference type="Pfam" id="PF13477"/>
    </source>
</evidence>
<reference evidence="3" key="2">
    <citation type="submission" date="2020-09" db="EMBL/GenBank/DDBJ databases">
        <authorList>
            <person name="Sun Q."/>
            <person name="Zhou Y."/>
        </authorList>
    </citation>
    <scope>NUCLEOTIDE SEQUENCE</scope>
    <source>
        <strain evidence="3">CGMCC 1.12360</strain>
    </source>
</reference>
<dbReference type="Proteomes" id="UP000602050">
    <property type="component" value="Unassembled WGS sequence"/>
</dbReference>
<dbReference type="CDD" id="cd03808">
    <property type="entry name" value="GT4_CapM-like"/>
    <property type="match status" value="1"/>
</dbReference>
<dbReference type="PANTHER" id="PTHR12526:SF630">
    <property type="entry name" value="GLYCOSYLTRANSFERASE"/>
    <property type="match status" value="1"/>
</dbReference>
<reference evidence="3" key="1">
    <citation type="journal article" date="2014" name="Int. J. Syst. Evol. Microbiol.">
        <title>Complete genome sequence of Corynebacterium casei LMG S-19264T (=DSM 44701T), isolated from a smear-ripened cheese.</title>
        <authorList>
            <consortium name="US DOE Joint Genome Institute (JGI-PGF)"/>
            <person name="Walter F."/>
            <person name="Albersmeier A."/>
            <person name="Kalinowski J."/>
            <person name="Ruckert C."/>
        </authorList>
    </citation>
    <scope>NUCLEOTIDE SEQUENCE</scope>
    <source>
        <strain evidence="3">CGMCC 1.12360</strain>
    </source>
</reference>
<sequence length="366" mass="42670">MSPKKVLFLVNHDVVIYNFRREIVERLLKDGYEVFISSPYGERIDDLVNMGCHFIETSVERHGKNIFKEFQLIRYYKRIMKEIKPDIVLTFTIKPNIYGGIAAQKLNIPYIANITGLGTAVENKGLLQKLSIVLYKLAFRKISTVFFQNSENQKFFLKHKIAIGKDKLLPGSGVNLDYFTVLEYPSPETIEFIFISRIMKEKGIEQYIDAAKYIRKKYPFTRFHILGFCEEDYEDKLKRLEEENVVIYHGMQRDIRKFLKNTHCTIHPTYYPEGMSNVLLESAASGRPVITTNRSGCREIVVDGINGFIVEPKNSKDLINKIERFIKLPKKEKEEMGLAGRAKVEKEFDRKIVVKEYLDQINKITR</sequence>
<evidence type="ECO:0000313" key="4">
    <source>
        <dbReference type="Proteomes" id="UP000602050"/>
    </source>
</evidence>
<dbReference type="EMBL" id="BMEV01000040">
    <property type="protein sequence ID" value="GFZ79973.1"/>
    <property type="molecule type" value="Genomic_DNA"/>
</dbReference>
<gene>
    <name evidence="3" type="primary">rfaG</name>
    <name evidence="3" type="ORF">GCM10010978_21470</name>
</gene>
<keyword evidence="4" id="KW-1185">Reference proteome</keyword>